<reference evidence="2" key="1">
    <citation type="submission" date="2024-07" db="EMBL/GenBank/DDBJ databases">
        <title>Halotolerant mesophilic bacterium Ornithinibacillus sp. 4-3, sp. nov., isolated from soil.</title>
        <authorList>
            <person name="Sidarenka A.V."/>
            <person name="Guliayeva D.E."/>
            <person name="Leanovich S.I."/>
            <person name="Hileuskaya K.S."/>
            <person name="Akhremchuk A.E."/>
            <person name="Sikolenko M.A."/>
            <person name="Valentovich L.N."/>
        </authorList>
    </citation>
    <scope>NUCLEOTIDE SEQUENCE</scope>
    <source>
        <strain evidence="2">4-3</strain>
    </source>
</reference>
<gene>
    <name evidence="2" type="ORF">AB4Y30_12535</name>
</gene>
<feature type="transmembrane region" description="Helical" evidence="1">
    <location>
        <begin position="7"/>
        <end position="26"/>
    </location>
</feature>
<keyword evidence="1" id="KW-0812">Transmembrane</keyword>
<keyword evidence="1" id="KW-0472">Membrane</keyword>
<evidence type="ECO:0000256" key="1">
    <source>
        <dbReference type="SAM" id="Phobius"/>
    </source>
</evidence>
<evidence type="ECO:0000313" key="2">
    <source>
        <dbReference type="EMBL" id="XDK31850.1"/>
    </source>
</evidence>
<keyword evidence="1" id="KW-1133">Transmembrane helix</keyword>
<protein>
    <recommendedName>
        <fullName evidence="3">DUF3139 domain-containing protein</fullName>
    </recommendedName>
</protein>
<accession>A0AB39HNL3</accession>
<sequence>MNIIKKLILYIVLLGIVVGIVFLGPYRVLDHFNAEDKVLPLFEALQEAGEIADKSAVKKITYKGNHLYEVQTDENYYLTEVVDQGSSRTLMAYEMKTRVTNSHGADPWYKFW</sequence>
<dbReference type="AlphaFoldDB" id="A0AB39HNL3"/>
<proteinExistence type="predicted"/>
<dbReference type="EMBL" id="CP162599">
    <property type="protein sequence ID" value="XDK31850.1"/>
    <property type="molecule type" value="Genomic_DNA"/>
</dbReference>
<dbReference type="RefSeq" id="WP_368652574.1">
    <property type="nucleotide sequence ID" value="NZ_CP162599.1"/>
</dbReference>
<name>A0AB39HNL3_9BACI</name>
<organism evidence="2">
    <name type="scientific">Ornithinibacillus sp. 4-3</name>
    <dbReference type="NCBI Taxonomy" id="3231488"/>
    <lineage>
        <taxon>Bacteria</taxon>
        <taxon>Bacillati</taxon>
        <taxon>Bacillota</taxon>
        <taxon>Bacilli</taxon>
        <taxon>Bacillales</taxon>
        <taxon>Bacillaceae</taxon>
        <taxon>Ornithinibacillus</taxon>
    </lineage>
</organism>
<evidence type="ECO:0008006" key="3">
    <source>
        <dbReference type="Google" id="ProtNLM"/>
    </source>
</evidence>